<dbReference type="RefSeq" id="WP_115690383.1">
    <property type="nucleotide sequence ID" value="NZ_CP031417.1"/>
</dbReference>
<accession>A0A345ZUI9</accession>
<dbReference type="SUPFAM" id="SSF143744">
    <property type="entry name" value="GlcG-like"/>
    <property type="match status" value="1"/>
</dbReference>
<protein>
    <submittedName>
        <fullName evidence="1">Heme-binding protein</fullName>
    </submittedName>
</protein>
<organism evidence="1 2">
    <name type="scientific">Pseudolabrys taiwanensis</name>
    <dbReference type="NCBI Taxonomy" id="331696"/>
    <lineage>
        <taxon>Bacteria</taxon>
        <taxon>Pseudomonadati</taxon>
        <taxon>Pseudomonadota</taxon>
        <taxon>Alphaproteobacteria</taxon>
        <taxon>Hyphomicrobiales</taxon>
        <taxon>Xanthobacteraceae</taxon>
        <taxon>Pseudolabrys</taxon>
    </lineage>
</organism>
<keyword evidence="2" id="KW-1185">Reference proteome</keyword>
<dbReference type="Pfam" id="PF03928">
    <property type="entry name" value="HbpS-like"/>
    <property type="match status" value="1"/>
</dbReference>
<dbReference type="PANTHER" id="PTHR34309">
    <property type="entry name" value="SLR1406 PROTEIN"/>
    <property type="match status" value="1"/>
</dbReference>
<dbReference type="Gene3D" id="3.30.450.150">
    <property type="entry name" value="Haem-degrading domain"/>
    <property type="match status" value="1"/>
</dbReference>
<dbReference type="InterPro" id="IPR038084">
    <property type="entry name" value="PduO/GlcC-like_sf"/>
</dbReference>
<dbReference type="InterPro" id="IPR052517">
    <property type="entry name" value="GlcG_carb_metab_protein"/>
</dbReference>
<dbReference type="InterPro" id="IPR005624">
    <property type="entry name" value="PduO/GlcC-like"/>
</dbReference>
<name>A0A345ZUI9_9HYPH</name>
<proteinExistence type="predicted"/>
<gene>
    <name evidence="1" type="ORF">DW352_08720</name>
</gene>
<reference evidence="1 2" key="1">
    <citation type="submission" date="2018-07" db="EMBL/GenBank/DDBJ databases">
        <authorList>
            <person name="Quirk P.G."/>
            <person name="Krulwich T.A."/>
        </authorList>
    </citation>
    <scope>NUCLEOTIDE SEQUENCE [LARGE SCALE GENOMIC DNA]</scope>
    <source>
        <strain evidence="1 2">CC-BB4</strain>
    </source>
</reference>
<evidence type="ECO:0000313" key="1">
    <source>
        <dbReference type="EMBL" id="AXK80586.1"/>
    </source>
</evidence>
<dbReference type="PANTHER" id="PTHR34309:SF10">
    <property type="entry name" value="SLR1406 PROTEIN"/>
    <property type="match status" value="1"/>
</dbReference>
<evidence type="ECO:0000313" key="2">
    <source>
        <dbReference type="Proteomes" id="UP000254889"/>
    </source>
</evidence>
<dbReference type="KEGG" id="ptaw:DW352_08720"/>
<dbReference type="AlphaFoldDB" id="A0A345ZUI9"/>
<sequence length="146" mass="14968">MGDILTQHNIGVDLALVAAKAALEESRRRGYPRFAVAVTDRAGRLLVLLKSDDGGAHLVDSARRKAYTAASMNARTSKASKAIDERSGEPDPHLVYLNDVLIVGGGVPIQAKGELIGAIGVAGSPGSVHDEECADAGIAAIAGSLA</sequence>
<dbReference type="OrthoDB" id="5786851at2"/>
<dbReference type="Proteomes" id="UP000254889">
    <property type="component" value="Chromosome"/>
</dbReference>
<dbReference type="EMBL" id="CP031417">
    <property type="protein sequence ID" value="AXK80586.1"/>
    <property type="molecule type" value="Genomic_DNA"/>
</dbReference>